<evidence type="ECO:0000313" key="7">
    <source>
        <dbReference type="Proteomes" id="UP000000272"/>
    </source>
</evidence>
<comment type="similarity">
    <text evidence="2">Belongs to the HAD-like hydrolase superfamily. SerB family.</text>
</comment>
<dbReference type="eggNOG" id="COG4359">
    <property type="taxonomic scope" value="Bacteria"/>
</dbReference>
<dbReference type="PANTHER" id="PTHR43344">
    <property type="entry name" value="PHOSPHOSERINE PHOSPHATASE"/>
    <property type="match status" value="1"/>
</dbReference>
<name>D9S0A5_THEOJ</name>
<reference evidence="6 7" key="1">
    <citation type="journal article" date="2010" name="Stand. Genomic Sci.">
        <title>Complete genome sequence of Thermosediminibacter oceani type strain (JW/IW-1228P).</title>
        <authorList>
            <person name="Pitluck S."/>
            <person name="Yasawong M."/>
            <person name="Munk C."/>
            <person name="Nolan M."/>
            <person name="Lapidus A."/>
            <person name="Lucas S."/>
            <person name="Glavina Del Rio T."/>
            <person name="Tice H."/>
            <person name="Cheng J.F."/>
            <person name="Bruce D."/>
            <person name="Detter C."/>
            <person name="Tapia R."/>
            <person name="Han C."/>
            <person name="Goodwin L."/>
            <person name="Liolios K."/>
            <person name="Ivanova N."/>
            <person name="Mavromatis K."/>
            <person name="Mikhailova N."/>
            <person name="Pati A."/>
            <person name="Chen A."/>
            <person name="Palaniappan K."/>
            <person name="Land M."/>
            <person name="Hauser L."/>
            <person name="Chang Y.J."/>
            <person name="Jeffries C.D."/>
            <person name="Rohde M."/>
            <person name="Spring S."/>
            <person name="Sikorski J."/>
            <person name="Goker M."/>
            <person name="Woyke T."/>
            <person name="Bristow J."/>
            <person name="Eisen J.A."/>
            <person name="Markowitz V."/>
            <person name="Hugenholtz P."/>
            <person name="Kyrpides N.C."/>
            <person name="Klenk H.P."/>
        </authorList>
    </citation>
    <scope>NUCLEOTIDE SEQUENCE [LARGE SCALE GENOMIC DNA]</scope>
    <source>
        <strain evidence="7">ATCC BAA-1034 / DSM 16646 / JW/IW-1228P</strain>
    </source>
</reference>
<dbReference type="Gene3D" id="3.40.50.1000">
    <property type="entry name" value="HAD superfamily/HAD-like"/>
    <property type="match status" value="1"/>
</dbReference>
<dbReference type="GO" id="GO:0005737">
    <property type="term" value="C:cytoplasm"/>
    <property type="evidence" value="ECO:0007669"/>
    <property type="project" value="TreeGrafter"/>
</dbReference>
<dbReference type="STRING" id="555079.Toce_0247"/>
<dbReference type="InterPro" id="IPR006384">
    <property type="entry name" value="HAD_hydro_PyrdxlP_Pase-like"/>
</dbReference>
<accession>D9S0A5</accession>
<keyword evidence="3" id="KW-0479">Metal-binding</keyword>
<dbReference type="InterPro" id="IPR036412">
    <property type="entry name" value="HAD-like_sf"/>
</dbReference>
<evidence type="ECO:0000256" key="1">
    <source>
        <dbReference type="ARBA" id="ARBA00001946"/>
    </source>
</evidence>
<dbReference type="InterPro" id="IPR050582">
    <property type="entry name" value="HAD-like_SerB"/>
</dbReference>
<keyword evidence="7" id="KW-1185">Reference proteome</keyword>
<keyword evidence="4" id="KW-0378">Hydrolase</keyword>
<dbReference type="HOGENOM" id="CLU_058495_2_0_9"/>
<dbReference type="InterPro" id="IPR016965">
    <property type="entry name" value="Pase_PHOSPHO-typ"/>
</dbReference>
<dbReference type="GO" id="GO:0036424">
    <property type="term" value="F:L-phosphoserine phosphatase activity"/>
    <property type="evidence" value="ECO:0007669"/>
    <property type="project" value="TreeGrafter"/>
</dbReference>
<dbReference type="Gene3D" id="3.90.1470.20">
    <property type="match status" value="1"/>
</dbReference>
<dbReference type="RefSeq" id="WP_013275084.1">
    <property type="nucleotide sequence ID" value="NC_014377.1"/>
</dbReference>
<dbReference type="Proteomes" id="UP000000272">
    <property type="component" value="Chromosome"/>
</dbReference>
<gene>
    <name evidence="6" type="ordered locus">Toce_0247</name>
</gene>
<organism evidence="6 7">
    <name type="scientific">Thermosediminibacter oceani (strain ATCC BAA-1034 / DSM 16646 / JW/IW-1228P)</name>
    <dbReference type="NCBI Taxonomy" id="555079"/>
    <lineage>
        <taxon>Bacteria</taxon>
        <taxon>Bacillati</taxon>
        <taxon>Bacillota</taxon>
        <taxon>Clostridia</taxon>
        <taxon>Thermosediminibacterales</taxon>
        <taxon>Thermosediminibacteraceae</taxon>
        <taxon>Thermosediminibacter</taxon>
    </lineage>
</organism>
<dbReference type="InterPro" id="IPR023214">
    <property type="entry name" value="HAD_sf"/>
</dbReference>
<evidence type="ECO:0000256" key="4">
    <source>
        <dbReference type="ARBA" id="ARBA00022801"/>
    </source>
</evidence>
<dbReference type="Pfam" id="PF06888">
    <property type="entry name" value="Put_Phosphatase"/>
    <property type="match status" value="1"/>
</dbReference>
<dbReference type="OrthoDB" id="9804940at2"/>
<evidence type="ECO:0000256" key="2">
    <source>
        <dbReference type="ARBA" id="ARBA00009184"/>
    </source>
</evidence>
<evidence type="ECO:0000256" key="3">
    <source>
        <dbReference type="ARBA" id="ARBA00022723"/>
    </source>
</evidence>
<comment type="cofactor">
    <cofactor evidence="1">
        <name>Mg(2+)</name>
        <dbReference type="ChEBI" id="CHEBI:18420"/>
    </cofactor>
</comment>
<dbReference type="EMBL" id="CP002131">
    <property type="protein sequence ID" value="ADL07033.1"/>
    <property type="molecule type" value="Genomic_DNA"/>
</dbReference>
<dbReference type="SUPFAM" id="SSF56784">
    <property type="entry name" value="HAD-like"/>
    <property type="match status" value="1"/>
</dbReference>
<dbReference type="NCBIfam" id="TIGR01489">
    <property type="entry name" value="DKMTPPase-SF"/>
    <property type="match status" value="1"/>
</dbReference>
<dbReference type="PANTHER" id="PTHR43344:SF21">
    <property type="entry name" value="POLYOL PHOSPHATE PHOSPHATASE PYP1"/>
    <property type="match status" value="1"/>
</dbReference>
<dbReference type="GO" id="GO:0000287">
    <property type="term" value="F:magnesium ion binding"/>
    <property type="evidence" value="ECO:0007669"/>
    <property type="project" value="TreeGrafter"/>
</dbReference>
<evidence type="ECO:0000313" key="6">
    <source>
        <dbReference type="EMBL" id="ADL07033.1"/>
    </source>
</evidence>
<dbReference type="AlphaFoldDB" id="D9S0A5"/>
<keyword evidence="5" id="KW-0460">Magnesium</keyword>
<dbReference type="GO" id="GO:0006564">
    <property type="term" value="P:L-serine biosynthetic process"/>
    <property type="evidence" value="ECO:0007669"/>
    <property type="project" value="TreeGrafter"/>
</dbReference>
<protein>
    <submittedName>
        <fullName evidence="6">2,3-diketo-5-methylthio-1-phosphopentanephosphat ase</fullName>
    </submittedName>
</protein>
<dbReference type="KEGG" id="toc:Toce_0247"/>
<sequence length="215" mass="24903">MKIAFFIDFDGTITKEDTCVAMTRNFARGDWEEIELRWQRGEISTEESARETFKLFDAGEEDLRNFLIENMEIDDYFMPFVEFCRERGYEIYILSDGYDFNIETVFKKYGIKDIPYFSNMLIIDGRKFDIESPHSSWSCPQCGTCKAELIDKLKPKNGLAVYVGDGHSDICAIKKADVIFAKGVLLSHCRRNDIPAIAYKDFSDIIDWARSANIR</sequence>
<evidence type="ECO:0000256" key="5">
    <source>
        <dbReference type="ARBA" id="ARBA00022842"/>
    </source>
</evidence>
<proteinExistence type="inferred from homology"/>
<dbReference type="NCBIfam" id="TIGR01488">
    <property type="entry name" value="HAD-SF-IB"/>
    <property type="match status" value="1"/>
</dbReference>